<evidence type="ECO:0000256" key="1">
    <source>
        <dbReference type="SAM" id="MobiDB-lite"/>
    </source>
</evidence>
<dbReference type="OrthoDB" id="5397682at2759"/>
<evidence type="ECO:0000313" key="3">
    <source>
        <dbReference type="Proteomes" id="UP000698800"/>
    </source>
</evidence>
<dbReference type="Proteomes" id="UP000698800">
    <property type="component" value="Unassembled WGS sequence"/>
</dbReference>
<dbReference type="PANTHER" id="PTHR33604:SF3">
    <property type="entry name" value="OSJNBA0004B13.7 PROTEIN"/>
    <property type="match status" value="1"/>
</dbReference>
<keyword evidence="3" id="KW-1185">Reference proteome</keyword>
<reference evidence="2" key="1">
    <citation type="submission" date="2021-03" db="EMBL/GenBank/DDBJ databases">
        <title>Comparative genomics and phylogenomic investigation of the class Geoglossomycetes provide insights into ecological specialization and systematics.</title>
        <authorList>
            <person name="Melie T."/>
            <person name="Pirro S."/>
            <person name="Miller A.N."/>
            <person name="Quandt A."/>
        </authorList>
    </citation>
    <scope>NUCLEOTIDE SEQUENCE</scope>
    <source>
        <strain evidence="2">GBOQ0MN5Z8</strain>
    </source>
</reference>
<protein>
    <submittedName>
        <fullName evidence="2">Uncharacterized protein</fullName>
    </submittedName>
</protein>
<comment type="caution">
    <text evidence="2">The sequence shown here is derived from an EMBL/GenBank/DDBJ whole genome shotgun (WGS) entry which is preliminary data.</text>
</comment>
<name>A0A9P8IGH9_9PEZI</name>
<evidence type="ECO:0000313" key="2">
    <source>
        <dbReference type="EMBL" id="KAH0545527.1"/>
    </source>
</evidence>
<feature type="region of interest" description="Disordered" evidence="1">
    <location>
        <begin position="431"/>
        <end position="452"/>
    </location>
</feature>
<proteinExistence type="predicted"/>
<gene>
    <name evidence="2" type="ORF">FGG08_000358</name>
</gene>
<accession>A0A9P8IGH9</accession>
<dbReference type="AlphaFoldDB" id="A0A9P8IGH9"/>
<organism evidence="2 3">
    <name type="scientific">Glutinoglossum americanum</name>
    <dbReference type="NCBI Taxonomy" id="1670608"/>
    <lineage>
        <taxon>Eukaryota</taxon>
        <taxon>Fungi</taxon>
        <taxon>Dikarya</taxon>
        <taxon>Ascomycota</taxon>
        <taxon>Pezizomycotina</taxon>
        <taxon>Geoglossomycetes</taxon>
        <taxon>Geoglossales</taxon>
        <taxon>Geoglossaceae</taxon>
        <taxon>Glutinoglossum</taxon>
    </lineage>
</organism>
<dbReference type="PANTHER" id="PTHR33604">
    <property type="entry name" value="OSJNBA0004B13.7 PROTEIN"/>
    <property type="match status" value="1"/>
</dbReference>
<dbReference type="EMBL" id="JAGHQL010000004">
    <property type="protein sequence ID" value="KAH0545527.1"/>
    <property type="molecule type" value="Genomic_DNA"/>
</dbReference>
<sequence>MEEEEAFFARAIHTKAQALRLSVLELPGDAVRDLMWMTRLDCGSLKAWNKINVEIVVQVSPGESGSLIRLLKSLKNADYFSSPPPGLTVELPPSVDEPTLHFLEDFAWPPSRSGNQQSGRPKLRRHMKRDATAVESSLHFLESFFPANPSTSHVLILSPQVELSPLFYHYIKYALLEYKYSLYGFQVSSKLAGIALNLPSTYMNASLSFDPPLAQPHDRDLSDPVPEGGQATPFLWQAPDSDAALYFGEKWIEFQDFLASRLDTLRESPRPHKRPKATSPKYPPWMEYLSELSCAMGYVMLYPNWESGGSFATAHYELTPQKADFTGADSATDIEDERNVLITQPSMRLPREPPLISGTTLVRILPLDGDLPELSVVPLLSFDGRPVSRSAMDIEAAEYAAVFRREIGGCGFDIEVRNVGDLFCLGGRSGGDSTLESDTDATPIPTTELGAQ</sequence>